<gene>
    <name evidence="1" type="ORF">CHRY9393_03191</name>
</gene>
<sequence>MNTAEKLLEAIKEQAELFLIESGEFAPYGTYIRANGDLTYVGAYSETTDSEEMYDLLLTGFYDDLKDEDVRICAIGLDGRYEGKDVLIVEFILSPEDRYKFVYPYILESKTVTFGEKFNYNKNLF</sequence>
<reference evidence="1 2" key="1">
    <citation type="submission" date="2020-01" db="EMBL/GenBank/DDBJ databases">
        <authorList>
            <person name="Rodrigo-Torres L."/>
            <person name="Arahal R. D."/>
            <person name="Lucena T."/>
        </authorList>
    </citation>
    <scope>NUCLEOTIDE SEQUENCE [LARGE SCALE GENOMIC DNA]</scope>
    <source>
        <strain evidence="1 2">CECT 9393</strain>
    </source>
</reference>
<evidence type="ECO:0000313" key="1">
    <source>
        <dbReference type="EMBL" id="CAA7392471.1"/>
    </source>
</evidence>
<evidence type="ECO:0000313" key="2">
    <source>
        <dbReference type="Proteomes" id="UP000445309"/>
    </source>
</evidence>
<organism evidence="1 2">
    <name type="scientific">Chryseobacterium fistulae</name>
    <dbReference type="NCBI Taxonomy" id="2675058"/>
    <lineage>
        <taxon>Bacteria</taxon>
        <taxon>Pseudomonadati</taxon>
        <taxon>Bacteroidota</taxon>
        <taxon>Flavobacteriia</taxon>
        <taxon>Flavobacteriales</taxon>
        <taxon>Weeksellaceae</taxon>
        <taxon>Chryseobacterium group</taxon>
        <taxon>Chryseobacterium</taxon>
    </lineage>
</organism>
<proteinExistence type="predicted"/>
<dbReference type="Proteomes" id="UP000445309">
    <property type="component" value="Unassembled WGS sequence"/>
</dbReference>
<protein>
    <submittedName>
        <fullName evidence="1">Uncharacterized protein</fullName>
    </submittedName>
</protein>
<dbReference type="EMBL" id="CACVBY010000109">
    <property type="protein sequence ID" value="CAA7392471.1"/>
    <property type="molecule type" value="Genomic_DNA"/>
</dbReference>
<name>A0A6N4XSN5_9FLAO</name>
<keyword evidence="2" id="KW-1185">Reference proteome</keyword>
<accession>A0A6N4XSN5</accession>
<dbReference type="RefSeq" id="WP_162074147.1">
    <property type="nucleotide sequence ID" value="NZ_CACVBY010000109.1"/>
</dbReference>
<dbReference type="AlphaFoldDB" id="A0A6N4XSN5"/>